<dbReference type="PROSITE" id="PS51898">
    <property type="entry name" value="TYR_RECOMBINASE"/>
    <property type="match status" value="1"/>
</dbReference>
<feature type="domain" description="Tyr recombinase" evidence="6">
    <location>
        <begin position="127"/>
        <end position="317"/>
    </location>
</feature>
<dbReference type="PANTHER" id="PTHR30349:SF41">
    <property type="entry name" value="INTEGRASE_RECOMBINASE PROTEIN MJ0367-RELATED"/>
    <property type="match status" value="1"/>
</dbReference>
<sequence length="321" mass="37008">MLTKASINKFDLTSIEETNNTLFYYANLYFKILVSGSSQATEIARRNDLSKFLSFFIEYTGKDNIDNWTPSVTKHFLIFLQDKNYKPATINRALDSLRHFSKWLMKHRPLLAGSPFEGVKNITQDCPHWNGLSRKQVMRLKMACEQRLNACNRKNQNPLLEITIFSVLLATGLREAELVSLNLSHYYAKGFHHVKRKGNIFTKKVPIPDEPRKYLEQYILSQKLTKPNQAIFSRNGVRLSTRAIRYICARISAHASLTLSDEEKFHLSPHMLRHTFLKRVADKHGVHIAQKMSGNASISQIFRYTKPSQDEIDNIAHGLNI</sequence>
<dbReference type="RefSeq" id="WP_323733475.1">
    <property type="nucleotide sequence ID" value="NZ_CP110821.1"/>
</dbReference>
<dbReference type="Pfam" id="PF00589">
    <property type="entry name" value="Phage_integrase"/>
    <property type="match status" value="1"/>
</dbReference>
<evidence type="ECO:0000256" key="4">
    <source>
        <dbReference type="ARBA" id="ARBA00023172"/>
    </source>
</evidence>
<evidence type="ECO:0000313" key="9">
    <source>
        <dbReference type="Proteomes" id="UP001327219"/>
    </source>
</evidence>
<proteinExistence type="inferred from homology"/>
<dbReference type="InterPro" id="IPR013762">
    <property type="entry name" value="Integrase-like_cat_sf"/>
</dbReference>
<feature type="domain" description="Core-binding (CB)" evidence="7">
    <location>
        <begin position="20"/>
        <end position="105"/>
    </location>
</feature>
<dbReference type="SUPFAM" id="SSF56349">
    <property type="entry name" value="DNA breaking-rejoining enzymes"/>
    <property type="match status" value="1"/>
</dbReference>
<evidence type="ECO:0000259" key="7">
    <source>
        <dbReference type="PROSITE" id="PS51900"/>
    </source>
</evidence>
<dbReference type="EMBL" id="CP110821">
    <property type="protein sequence ID" value="WPX97429.1"/>
    <property type="molecule type" value="Genomic_DNA"/>
</dbReference>
<dbReference type="Gene3D" id="1.10.443.10">
    <property type="entry name" value="Intergrase catalytic core"/>
    <property type="match status" value="1"/>
</dbReference>
<dbReference type="PANTHER" id="PTHR30349">
    <property type="entry name" value="PHAGE INTEGRASE-RELATED"/>
    <property type="match status" value="1"/>
</dbReference>
<dbReference type="PROSITE" id="PS51900">
    <property type="entry name" value="CB"/>
    <property type="match status" value="1"/>
</dbReference>
<evidence type="ECO:0000256" key="5">
    <source>
        <dbReference type="PROSITE-ProRule" id="PRU01248"/>
    </source>
</evidence>
<evidence type="ECO:0000256" key="1">
    <source>
        <dbReference type="ARBA" id="ARBA00008857"/>
    </source>
</evidence>
<evidence type="ECO:0000256" key="2">
    <source>
        <dbReference type="ARBA" id="ARBA00022908"/>
    </source>
</evidence>
<dbReference type="InterPro" id="IPR044068">
    <property type="entry name" value="CB"/>
</dbReference>
<dbReference type="InterPro" id="IPR002104">
    <property type="entry name" value="Integrase_catalytic"/>
</dbReference>
<protein>
    <submittedName>
        <fullName evidence="8">XerC superfamily intregrase</fullName>
    </submittedName>
</protein>
<comment type="similarity">
    <text evidence="1">Belongs to the 'phage' integrase family.</text>
</comment>
<dbReference type="Pfam" id="PF02899">
    <property type="entry name" value="Phage_int_SAM_1"/>
    <property type="match status" value="1"/>
</dbReference>
<dbReference type="InterPro" id="IPR011010">
    <property type="entry name" value="DNA_brk_join_enz"/>
</dbReference>
<evidence type="ECO:0000259" key="6">
    <source>
        <dbReference type="PROSITE" id="PS51898"/>
    </source>
</evidence>
<dbReference type="InterPro" id="IPR050090">
    <property type="entry name" value="Tyrosine_recombinase_XerCD"/>
</dbReference>
<accession>A0ABZ0UNY7</accession>
<dbReference type="Gene3D" id="1.10.150.130">
    <property type="match status" value="1"/>
</dbReference>
<geneLocation type="plasmid" evidence="8 9">
    <name>unnamed1</name>
</geneLocation>
<keyword evidence="4" id="KW-0233">DNA recombination</keyword>
<dbReference type="InterPro" id="IPR004107">
    <property type="entry name" value="Integrase_SAM-like_N"/>
</dbReference>
<dbReference type="Proteomes" id="UP001327219">
    <property type="component" value="Plasmid unnamed1"/>
</dbReference>
<keyword evidence="2" id="KW-0229">DNA integration</keyword>
<organism evidence="8 9">
    <name type="scientific">Candidatus Bandiella euplotis</name>
    <dbReference type="NCBI Taxonomy" id="1664265"/>
    <lineage>
        <taxon>Bacteria</taxon>
        <taxon>Pseudomonadati</taxon>
        <taxon>Pseudomonadota</taxon>
        <taxon>Alphaproteobacteria</taxon>
        <taxon>Rickettsiales</taxon>
        <taxon>Candidatus Midichloriaceae</taxon>
        <taxon>Candidatus Bandiella</taxon>
    </lineage>
</organism>
<dbReference type="InterPro" id="IPR010998">
    <property type="entry name" value="Integrase_recombinase_N"/>
</dbReference>
<dbReference type="CDD" id="cd00397">
    <property type="entry name" value="DNA_BRE_C"/>
    <property type="match status" value="1"/>
</dbReference>
<keyword evidence="3 5" id="KW-0238">DNA-binding</keyword>
<keyword evidence="8" id="KW-0614">Plasmid</keyword>
<gene>
    <name evidence="8" type="ORF">Bandiella_01583</name>
</gene>
<evidence type="ECO:0000313" key="8">
    <source>
        <dbReference type="EMBL" id="WPX97429.1"/>
    </source>
</evidence>
<keyword evidence="9" id="KW-1185">Reference proteome</keyword>
<reference evidence="8 9" key="1">
    <citation type="submission" date="2022-11" db="EMBL/GenBank/DDBJ databases">
        <title>Host association and intracellularity evolved multiple times independently in the Rickettsiales.</title>
        <authorList>
            <person name="Castelli M."/>
            <person name="Nardi T."/>
            <person name="Gammuto L."/>
            <person name="Bellinzona G."/>
            <person name="Sabaneyeva E."/>
            <person name="Potekhin A."/>
            <person name="Serra V."/>
            <person name="Petroni G."/>
            <person name="Sassera D."/>
        </authorList>
    </citation>
    <scope>NUCLEOTIDE SEQUENCE [LARGE SCALE GENOMIC DNA]</scope>
    <source>
        <strain evidence="8 9">NDG2</strain>
        <plasmid evidence="8 9">unnamed1</plasmid>
    </source>
</reference>
<name>A0ABZ0UNY7_9RICK</name>
<evidence type="ECO:0000256" key="3">
    <source>
        <dbReference type="ARBA" id="ARBA00023125"/>
    </source>
</evidence>